<dbReference type="InterPro" id="IPR010640">
    <property type="entry name" value="Low_temperature_requirement_A"/>
</dbReference>
<keyword evidence="1" id="KW-0472">Membrane</keyword>
<evidence type="ECO:0000313" key="2">
    <source>
        <dbReference type="EMBL" id="NML93068.1"/>
    </source>
</evidence>
<feature type="transmembrane region" description="Helical" evidence="1">
    <location>
        <begin position="82"/>
        <end position="102"/>
    </location>
</feature>
<keyword evidence="1" id="KW-1133">Transmembrane helix</keyword>
<dbReference type="Proteomes" id="UP000583556">
    <property type="component" value="Unassembled WGS sequence"/>
</dbReference>
<accession>A0A7Y0G9I0</accession>
<name>A0A7Y0G9I0_9SPHN</name>
<dbReference type="Pfam" id="PF06772">
    <property type="entry name" value="LtrA"/>
    <property type="match status" value="1"/>
</dbReference>
<feature type="transmembrane region" description="Helical" evidence="1">
    <location>
        <begin position="148"/>
        <end position="168"/>
    </location>
</feature>
<comment type="caution">
    <text evidence="2">The sequence shown here is derived from an EMBL/GenBank/DDBJ whole genome shotgun (WGS) entry which is preliminary data.</text>
</comment>
<protein>
    <submittedName>
        <fullName evidence="2">Low temperature requirement protein A</fullName>
    </submittedName>
</protein>
<dbReference type="AlphaFoldDB" id="A0A7Y0G9I0"/>
<dbReference type="RefSeq" id="WP_169492332.1">
    <property type="nucleotide sequence ID" value="NZ_JABBGM010000002.1"/>
</dbReference>
<evidence type="ECO:0000313" key="3">
    <source>
        <dbReference type="Proteomes" id="UP000583556"/>
    </source>
</evidence>
<feature type="transmembrane region" description="Helical" evidence="1">
    <location>
        <begin position="351"/>
        <end position="369"/>
    </location>
</feature>
<feature type="transmembrane region" description="Helical" evidence="1">
    <location>
        <begin position="50"/>
        <end position="70"/>
    </location>
</feature>
<feature type="transmembrane region" description="Helical" evidence="1">
    <location>
        <begin position="174"/>
        <end position="195"/>
    </location>
</feature>
<reference evidence="2 3" key="1">
    <citation type="submission" date="2020-04" db="EMBL/GenBank/DDBJ databases">
        <title>Novosphingobium sp. TW-4 isolated from soil.</title>
        <authorList>
            <person name="Dahal R.H."/>
            <person name="Chaudhary D.K."/>
        </authorList>
    </citation>
    <scope>NUCLEOTIDE SEQUENCE [LARGE SCALE GENOMIC DNA]</scope>
    <source>
        <strain evidence="2 3">TW-4</strain>
    </source>
</reference>
<feature type="transmembrane region" description="Helical" evidence="1">
    <location>
        <begin position="322"/>
        <end position="339"/>
    </location>
</feature>
<feature type="transmembrane region" description="Helical" evidence="1">
    <location>
        <begin position="114"/>
        <end position="136"/>
    </location>
</feature>
<keyword evidence="3" id="KW-1185">Reference proteome</keyword>
<evidence type="ECO:0000256" key="1">
    <source>
        <dbReference type="SAM" id="Phobius"/>
    </source>
</evidence>
<dbReference type="PANTHER" id="PTHR36840:SF1">
    <property type="entry name" value="BLL5714 PROTEIN"/>
    <property type="match status" value="1"/>
</dbReference>
<feature type="transmembrane region" description="Helical" evidence="1">
    <location>
        <begin position="21"/>
        <end position="44"/>
    </location>
</feature>
<feature type="transmembrane region" description="Helical" evidence="1">
    <location>
        <begin position="242"/>
        <end position="263"/>
    </location>
</feature>
<feature type="transmembrane region" description="Helical" evidence="1">
    <location>
        <begin position="375"/>
        <end position="396"/>
    </location>
</feature>
<keyword evidence="1" id="KW-0812">Transmembrane</keyword>
<dbReference type="PANTHER" id="PTHR36840">
    <property type="entry name" value="BLL5714 PROTEIN"/>
    <property type="match status" value="1"/>
</dbReference>
<organism evidence="2 3">
    <name type="scientific">Novosphingobium olei</name>
    <dbReference type="NCBI Taxonomy" id="2728851"/>
    <lineage>
        <taxon>Bacteria</taxon>
        <taxon>Pseudomonadati</taxon>
        <taxon>Pseudomonadota</taxon>
        <taxon>Alphaproteobacteria</taxon>
        <taxon>Sphingomonadales</taxon>
        <taxon>Sphingomonadaceae</taxon>
        <taxon>Novosphingobium</taxon>
    </lineage>
</organism>
<dbReference type="EMBL" id="JABBGM010000002">
    <property type="protein sequence ID" value="NML93068.1"/>
    <property type="molecule type" value="Genomic_DNA"/>
</dbReference>
<gene>
    <name evidence="2" type="ORF">HHL27_05225</name>
</gene>
<proteinExistence type="predicted"/>
<feature type="transmembrane region" description="Helical" evidence="1">
    <location>
        <begin position="290"/>
        <end position="310"/>
    </location>
</feature>
<sequence length="421" mass="45631">MNEPARDRSSLLRGHGGGHAPVSYLELFFDLVYVFAITQVSHVLLKHLSWTGLAESALLFLAVWWAWMYTTWAANWAEPERVPVRVMLLFGMLASLVMAVAMPRAFAHGNQDRGLLFVSAYLSLQVGRTLFMAWALWREDRGAAMTMVRMACYFGLSAACWIAGALAHEPLGRIVLWLAALLVEYSGPIMGYRTPLLGRSQPSDWVISGSHMAERCALFIIIALGEGIIVTGASFADLKPDGAHIAAFLVAFAGSVLMWWIYFDVGAERGARHIEHHQEPGRVARNAYTYLHMPIVGGVVVTAVADALILEAPAGPATPGLILTQCGGLLLFLLGVGLFKRFASPLGNLPLSHLVGAGLLLALGGWSAWTAVPAIGFVGCTVGVLALVALWEWGSFHGGWEERLSRIAPSLAARLKPKRLL</sequence>
<feature type="transmembrane region" description="Helical" evidence="1">
    <location>
        <begin position="216"/>
        <end position="236"/>
    </location>
</feature>